<reference evidence="1 2" key="1">
    <citation type="submission" date="2024-12" db="EMBL/GenBank/DDBJ databases">
        <authorList>
            <person name="Alaofin S."/>
            <person name="Velasco D."/>
            <person name="Li D."/>
            <person name="Baldwin T."/>
            <person name="Liu Z."/>
            <person name="Schachterle J.K."/>
        </authorList>
    </citation>
    <scope>NUCLEOTIDE SEQUENCE [LARGE SCALE GENOMIC DNA]</scope>
    <source>
        <strain evidence="1 2">B1</strain>
    </source>
</reference>
<dbReference type="InterPro" id="IPR027417">
    <property type="entry name" value="P-loop_NTPase"/>
</dbReference>
<dbReference type="SUPFAM" id="SSF52540">
    <property type="entry name" value="P-loop containing nucleoside triphosphate hydrolases"/>
    <property type="match status" value="1"/>
</dbReference>
<sequence length="253" mass="28362">MLGCPRSGTTMMGALLGSIPGVVNYDEIAAYYFATNVAEREYARIPSPYRDAYLESLRSAAKKFLFGMALERGGRAFCDTTPWNLRIARRLAHDFTNAIFVILLRGYRGTIQSLRRCYPQGYLWAGPTDRERAELWSELYGCLATFSAAKVAVFDYDVLRRCPEDALSRLKADLERLGLSSVDLDWSVLSTSYSNLGALRDTSAINDASGRPILRTLPTYDPSSWTKSDEILAESICRDSLAMLRARFGYQPE</sequence>
<proteinExistence type="predicted"/>
<dbReference type="EMBL" id="JBKAMQ010000002">
    <property type="protein sequence ID" value="MFN6507439.1"/>
    <property type="molecule type" value="Genomic_DNA"/>
</dbReference>
<comment type="caution">
    <text evidence="1">The sequence shown here is derived from an EMBL/GenBank/DDBJ whole genome shotgun (WGS) entry which is preliminary data.</text>
</comment>
<keyword evidence="2" id="KW-1185">Reference proteome</keyword>
<accession>A0ABW9KV61</accession>
<dbReference type="EC" id="2.8.2.-" evidence="1"/>
<dbReference type="Proteomes" id="UP001635788">
    <property type="component" value="Unassembled WGS sequence"/>
</dbReference>
<evidence type="ECO:0000313" key="2">
    <source>
        <dbReference type="Proteomes" id="UP001635788"/>
    </source>
</evidence>
<protein>
    <submittedName>
        <fullName evidence="1">Sulfotransferase family protein</fullName>
        <ecNumber evidence="1">2.8.2.-</ecNumber>
    </submittedName>
</protein>
<evidence type="ECO:0000313" key="1">
    <source>
        <dbReference type="EMBL" id="MFN6507439.1"/>
    </source>
</evidence>
<dbReference type="Pfam" id="PF13469">
    <property type="entry name" value="Sulfotransfer_3"/>
    <property type="match status" value="1"/>
</dbReference>
<name>A0ABW9KV61_XANCT</name>
<keyword evidence="1" id="KW-0808">Transferase</keyword>
<dbReference type="GO" id="GO:0016740">
    <property type="term" value="F:transferase activity"/>
    <property type="evidence" value="ECO:0007669"/>
    <property type="project" value="UniProtKB-KW"/>
</dbReference>
<gene>
    <name evidence="1" type="ORF">ACK3FC_09440</name>
</gene>
<dbReference type="RefSeq" id="WP_409554894.1">
    <property type="nucleotide sequence ID" value="NZ_CP064001.1"/>
</dbReference>
<organism evidence="1 2">
    <name type="scientific">Xanthomonas translucens pv. translucens</name>
    <dbReference type="NCBI Taxonomy" id="134875"/>
    <lineage>
        <taxon>Bacteria</taxon>
        <taxon>Pseudomonadati</taxon>
        <taxon>Pseudomonadota</taxon>
        <taxon>Gammaproteobacteria</taxon>
        <taxon>Lysobacterales</taxon>
        <taxon>Lysobacteraceae</taxon>
        <taxon>Xanthomonas</taxon>
        <taxon>Xanthomonas translucens group</taxon>
    </lineage>
</organism>
<dbReference type="Gene3D" id="3.40.50.300">
    <property type="entry name" value="P-loop containing nucleotide triphosphate hydrolases"/>
    <property type="match status" value="1"/>
</dbReference>